<feature type="transmembrane region" description="Helical" evidence="2">
    <location>
        <begin position="71"/>
        <end position="93"/>
    </location>
</feature>
<proteinExistence type="predicted"/>
<feature type="compositionally biased region" description="Basic and acidic residues" evidence="1">
    <location>
        <begin position="11"/>
        <end position="20"/>
    </location>
</feature>
<keyword evidence="2" id="KW-1133">Transmembrane helix</keyword>
<evidence type="ECO:0000313" key="4">
    <source>
        <dbReference type="Proteomes" id="UP001632037"/>
    </source>
</evidence>
<feature type="compositionally biased region" description="Polar residues" evidence="1">
    <location>
        <begin position="21"/>
        <end position="38"/>
    </location>
</feature>
<keyword evidence="2" id="KW-0812">Transmembrane</keyword>
<dbReference type="AlphaFoldDB" id="A0ABD3G231"/>
<accession>A0ABD3G231</accession>
<feature type="region of interest" description="Disordered" evidence="1">
    <location>
        <begin position="1"/>
        <end position="38"/>
    </location>
</feature>
<gene>
    <name evidence="3" type="ORF">V7S43_002004</name>
</gene>
<evidence type="ECO:0000256" key="2">
    <source>
        <dbReference type="SAM" id="Phobius"/>
    </source>
</evidence>
<comment type="caution">
    <text evidence="3">The sequence shown here is derived from an EMBL/GenBank/DDBJ whole genome shotgun (WGS) entry which is preliminary data.</text>
</comment>
<keyword evidence="2" id="KW-0472">Membrane</keyword>
<evidence type="ECO:0000256" key="1">
    <source>
        <dbReference type="SAM" id="MobiDB-lite"/>
    </source>
</evidence>
<organism evidence="3 4">
    <name type="scientific">Phytophthora oleae</name>
    <dbReference type="NCBI Taxonomy" id="2107226"/>
    <lineage>
        <taxon>Eukaryota</taxon>
        <taxon>Sar</taxon>
        <taxon>Stramenopiles</taxon>
        <taxon>Oomycota</taxon>
        <taxon>Peronosporomycetes</taxon>
        <taxon>Peronosporales</taxon>
        <taxon>Peronosporaceae</taxon>
        <taxon>Phytophthora</taxon>
    </lineage>
</organism>
<sequence length="106" mass="11453">MVGSVSSAHNEPVDATDHDTTSLSKSSENDYTNCNPTRGTVVTEADGSRVCKCTGDWHNPPTCDEFSYVKVIITILGAVATVVSILFSVRAYIKSRKKKAKNAKDD</sequence>
<keyword evidence="4" id="KW-1185">Reference proteome</keyword>
<reference evidence="3 4" key="1">
    <citation type="submission" date="2024-09" db="EMBL/GenBank/DDBJ databases">
        <title>Genome sequencing and assembly of Phytophthora oleae, isolate VK10A, causative agent of rot of olive drupes.</title>
        <authorList>
            <person name="Conti Taguali S."/>
            <person name="Riolo M."/>
            <person name="La Spada F."/>
            <person name="Cacciola S.O."/>
            <person name="Dionisio G."/>
        </authorList>
    </citation>
    <scope>NUCLEOTIDE SEQUENCE [LARGE SCALE GENOMIC DNA]</scope>
    <source>
        <strain evidence="3 4">VK10A</strain>
    </source>
</reference>
<protein>
    <recommendedName>
        <fullName evidence="5">EGF-like domain-containing protein</fullName>
    </recommendedName>
</protein>
<dbReference type="Proteomes" id="UP001632037">
    <property type="component" value="Unassembled WGS sequence"/>
</dbReference>
<evidence type="ECO:0008006" key="5">
    <source>
        <dbReference type="Google" id="ProtNLM"/>
    </source>
</evidence>
<name>A0ABD3G231_9STRA</name>
<evidence type="ECO:0000313" key="3">
    <source>
        <dbReference type="EMBL" id="KAL3672711.1"/>
    </source>
</evidence>
<dbReference type="EMBL" id="JBIMZQ010000003">
    <property type="protein sequence ID" value="KAL3672711.1"/>
    <property type="molecule type" value="Genomic_DNA"/>
</dbReference>